<evidence type="ECO:0000256" key="2">
    <source>
        <dbReference type="SAM" id="Phobius"/>
    </source>
</evidence>
<evidence type="ECO:0000313" key="3">
    <source>
        <dbReference type="EMBL" id="EFE36960.1"/>
    </source>
</evidence>
<dbReference type="eggNOG" id="ENOG502RKYT">
    <property type="taxonomic scope" value="Eukaryota"/>
</dbReference>
<sequence>MLCPVLLNERDGVVFFCFLSVLPFFLGCWFGFTSLLPSHRCCWWCLYAGKEIIIPLPGVAINGYRVMESRVACMHAYVEGCPDTPEPMQATDINRPQTSADQDVQK</sequence>
<feature type="transmembrane region" description="Helical" evidence="2">
    <location>
        <begin position="12"/>
        <end position="32"/>
    </location>
</feature>
<dbReference type="RefSeq" id="XP_003017605.1">
    <property type="nucleotide sequence ID" value="XM_003017559.1"/>
</dbReference>
<evidence type="ECO:0000313" key="4">
    <source>
        <dbReference type="Proteomes" id="UP000008866"/>
    </source>
</evidence>
<feature type="compositionally biased region" description="Polar residues" evidence="1">
    <location>
        <begin position="91"/>
        <end position="106"/>
    </location>
</feature>
<reference evidence="4" key="1">
    <citation type="journal article" date="2011" name="Genome Biol.">
        <title>Comparative and functional genomics provide insights into the pathogenicity of dermatophytic fungi.</title>
        <authorList>
            <person name="Burmester A."/>
            <person name="Shelest E."/>
            <person name="Gloeckner G."/>
            <person name="Heddergott C."/>
            <person name="Schindler S."/>
            <person name="Staib P."/>
            <person name="Heidel A."/>
            <person name="Felder M."/>
            <person name="Petzold A."/>
            <person name="Szafranski K."/>
            <person name="Feuermann M."/>
            <person name="Pedruzzi I."/>
            <person name="Priebe S."/>
            <person name="Groth M."/>
            <person name="Winkler R."/>
            <person name="Li W."/>
            <person name="Kniemeyer O."/>
            <person name="Schroeckh V."/>
            <person name="Hertweck C."/>
            <person name="Hube B."/>
            <person name="White T.C."/>
            <person name="Platzer M."/>
            <person name="Guthke R."/>
            <person name="Heitman J."/>
            <person name="Woestemeyer J."/>
            <person name="Zipfel P.F."/>
            <person name="Monod M."/>
            <person name="Brakhage A.A."/>
        </authorList>
    </citation>
    <scope>NUCLEOTIDE SEQUENCE [LARGE SCALE GENOMIC DNA]</scope>
    <source>
        <strain evidence="4">ATCC MYA-4681 / CBS 112371</strain>
    </source>
</reference>
<gene>
    <name evidence="3" type="ORF">ARB_04487</name>
</gene>
<keyword evidence="2" id="KW-1133">Transmembrane helix</keyword>
<accession>D4AJN7</accession>
<feature type="region of interest" description="Disordered" evidence="1">
    <location>
        <begin position="85"/>
        <end position="106"/>
    </location>
</feature>
<evidence type="ECO:0000256" key="1">
    <source>
        <dbReference type="SAM" id="MobiDB-lite"/>
    </source>
</evidence>
<dbReference type="GeneID" id="9522450"/>
<dbReference type="Proteomes" id="UP000008866">
    <property type="component" value="Unassembled WGS sequence"/>
</dbReference>
<name>D4AJN7_ARTBC</name>
<keyword evidence="2" id="KW-0812">Transmembrane</keyword>
<dbReference type="HOGENOM" id="CLU_2222604_0_0_1"/>
<keyword evidence="2" id="KW-0472">Membrane</keyword>
<dbReference type="AlphaFoldDB" id="D4AJN7"/>
<dbReference type="EMBL" id="ABSU01000001">
    <property type="protein sequence ID" value="EFE36960.1"/>
    <property type="molecule type" value="Genomic_DNA"/>
</dbReference>
<organism evidence="3 4">
    <name type="scientific">Arthroderma benhamiae (strain ATCC MYA-4681 / CBS 112371)</name>
    <name type="common">Trichophyton mentagrophytes</name>
    <dbReference type="NCBI Taxonomy" id="663331"/>
    <lineage>
        <taxon>Eukaryota</taxon>
        <taxon>Fungi</taxon>
        <taxon>Dikarya</taxon>
        <taxon>Ascomycota</taxon>
        <taxon>Pezizomycotina</taxon>
        <taxon>Eurotiomycetes</taxon>
        <taxon>Eurotiomycetidae</taxon>
        <taxon>Onygenales</taxon>
        <taxon>Arthrodermataceae</taxon>
        <taxon>Trichophyton</taxon>
    </lineage>
</organism>
<comment type="caution">
    <text evidence="3">The sequence shown here is derived from an EMBL/GenBank/DDBJ whole genome shotgun (WGS) entry which is preliminary data.</text>
</comment>
<proteinExistence type="predicted"/>
<dbReference type="KEGG" id="abe:ARB_04487"/>
<protein>
    <submittedName>
        <fullName evidence="3">Uncharacterized protein</fullName>
    </submittedName>
</protein>
<keyword evidence="4" id="KW-1185">Reference proteome</keyword>